<evidence type="ECO:0000259" key="2">
    <source>
        <dbReference type="Pfam" id="PF07944"/>
    </source>
</evidence>
<keyword evidence="6" id="KW-0378">Hydrolase</keyword>
<comment type="caution">
    <text evidence="6">The sequence shown here is derived from an EMBL/GenBank/DDBJ whole genome shotgun (WGS) entry which is preliminary data.</text>
</comment>
<evidence type="ECO:0000313" key="6">
    <source>
        <dbReference type="EMBL" id="HIZ69713.1"/>
    </source>
</evidence>
<evidence type="ECO:0000313" key="7">
    <source>
        <dbReference type="Proteomes" id="UP000824055"/>
    </source>
</evidence>
<dbReference type="Pfam" id="PF07944">
    <property type="entry name" value="Beta-AFase-like_GH127_cat"/>
    <property type="match status" value="1"/>
</dbReference>
<reference evidence="6" key="1">
    <citation type="journal article" date="2021" name="PeerJ">
        <title>Extensive microbial diversity within the chicken gut microbiome revealed by metagenomics and culture.</title>
        <authorList>
            <person name="Gilroy R."/>
            <person name="Ravi A."/>
            <person name="Getino M."/>
            <person name="Pursley I."/>
            <person name="Horton D.L."/>
            <person name="Alikhan N.F."/>
            <person name="Baker D."/>
            <person name="Gharbi K."/>
            <person name="Hall N."/>
            <person name="Watson M."/>
            <person name="Adriaenssens E.M."/>
            <person name="Foster-Nyarko E."/>
            <person name="Jarju S."/>
            <person name="Secka A."/>
            <person name="Antonio M."/>
            <person name="Oren A."/>
            <person name="Chaudhuri R.R."/>
            <person name="La Ragione R."/>
            <person name="Hildebrand F."/>
            <person name="Pallen M.J."/>
        </authorList>
    </citation>
    <scope>NUCLEOTIDE SEQUENCE</scope>
    <source>
        <strain evidence="6">ChiHecec3B27-8219</strain>
    </source>
</reference>
<feature type="signal peptide" evidence="1">
    <location>
        <begin position="1"/>
        <end position="19"/>
    </location>
</feature>
<dbReference type="InterPro" id="IPR008928">
    <property type="entry name" value="6-hairpin_glycosidase_sf"/>
</dbReference>
<dbReference type="PANTHER" id="PTHR31151:SF0">
    <property type="entry name" value="PROLINE-TRNA LIGASE (DUF1680)"/>
    <property type="match status" value="1"/>
</dbReference>
<dbReference type="EMBL" id="DXBE01000055">
    <property type="protein sequence ID" value="HIZ69713.1"/>
    <property type="molecule type" value="Genomic_DNA"/>
</dbReference>
<evidence type="ECO:0000259" key="3">
    <source>
        <dbReference type="Pfam" id="PF16375"/>
    </source>
</evidence>
<dbReference type="AlphaFoldDB" id="A0A9D2JWZ0"/>
<gene>
    <name evidence="6" type="ORF">H9966_07540</name>
</gene>
<name>A0A9D2JWZ0_9BACT</name>
<feature type="domain" description="Non-reducing end beta-L-arabinofuranosidase-like GH127 catalytic" evidence="2">
    <location>
        <begin position="32"/>
        <end position="414"/>
    </location>
</feature>
<dbReference type="Pfam" id="PF16375">
    <property type="entry name" value="DUF4986"/>
    <property type="match status" value="1"/>
</dbReference>
<dbReference type="InterPro" id="IPR046544">
    <property type="entry name" value="GH146_SB_dom"/>
</dbReference>
<feature type="domain" description="Non-reducing end beta-L-arabinofuranosidase-like GH127 middle" evidence="5">
    <location>
        <begin position="424"/>
        <end position="520"/>
    </location>
</feature>
<organism evidence="6 7">
    <name type="scientific">Candidatus Prevotella avicola</name>
    <dbReference type="NCBI Taxonomy" id="2838738"/>
    <lineage>
        <taxon>Bacteria</taxon>
        <taxon>Pseudomonadati</taxon>
        <taxon>Bacteroidota</taxon>
        <taxon>Bacteroidia</taxon>
        <taxon>Bacteroidales</taxon>
        <taxon>Prevotellaceae</taxon>
        <taxon>Prevotella</taxon>
    </lineage>
</organism>
<keyword evidence="1" id="KW-0732">Signal</keyword>
<feature type="domain" description="Glycoside hydrolase GH146 substrate-binding" evidence="4">
    <location>
        <begin position="661"/>
        <end position="796"/>
    </location>
</feature>
<dbReference type="Pfam" id="PF20620">
    <property type="entry name" value="DUF6805"/>
    <property type="match status" value="1"/>
</dbReference>
<dbReference type="InterPro" id="IPR032275">
    <property type="entry name" value="DUF4986"/>
</dbReference>
<feature type="chain" id="PRO_5038953375" evidence="1">
    <location>
        <begin position="20"/>
        <end position="805"/>
    </location>
</feature>
<proteinExistence type="predicted"/>
<accession>A0A9D2JWZ0</accession>
<evidence type="ECO:0000256" key="1">
    <source>
        <dbReference type="SAM" id="SignalP"/>
    </source>
</evidence>
<protein>
    <submittedName>
        <fullName evidence="6">Glycoside hydrolase family 127 protein</fullName>
    </submittedName>
</protein>
<evidence type="ECO:0000259" key="4">
    <source>
        <dbReference type="Pfam" id="PF20620"/>
    </source>
</evidence>
<dbReference type="Pfam" id="PF20736">
    <property type="entry name" value="Glyco_hydro127M"/>
    <property type="match status" value="1"/>
</dbReference>
<dbReference type="InterPro" id="IPR012878">
    <property type="entry name" value="Beta-AFase-like_GH127_cat"/>
</dbReference>
<reference evidence="6" key="2">
    <citation type="submission" date="2021-04" db="EMBL/GenBank/DDBJ databases">
        <authorList>
            <person name="Gilroy R."/>
        </authorList>
    </citation>
    <scope>NUCLEOTIDE SEQUENCE</scope>
    <source>
        <strain evidence="6">ChiHecec3B27-8219</strain>
    </source>
</reference>
<feature type="domain" description="DUF4986" evidence="3">
    <location>
        <begin position="548"/>
        <end position="636"/>
    </location>
</feature>
<dbReference type="InterPro" id="IPR049046">
    <property type="entry name" value="Beta-AFase-like_GH127_middle"/>
</dbReference>
<dbReference type="GO" id="GO:0005975">
    <property type="term" value="P:carbohydrate metabolic process"/>
    <property type="evidence" value="ECO:0007669"/>
    <property type="project" value="InterPro"/>
</dbReference>
<dbReference type="GO" id="GO:0016787">
    <property type="term" value="F:hydrolase activity"/>
    <property type="evidence" value="ECO:0007669"/>
    <property type="project" value="UniProtKB-KW"/>
</dbReference>
<dbReference type="Proteomes" id="UP000824055">
    <property type="component" value="Unassembled WGS sequence"/>
</dbReference>
<evidence type="ECO:0000259" key="5">
    <source>
        <dbReference type="Pfam" id="PF20736"/>
    </source>
</evidence>
<dbReference type="SUPFAM" id="SSF48208">
    <property type="entry name" value="Six-hairpin glycosidases"/>
    <property type="match status" value="1"/>
</dbReference>
<sequence>MKKTLLALFCLMATASLWAQERLYPNTFPLGKVQLLDGPFKHACDLNVKTLLAYDTDRLQAPFLKEAGLPLKGELFPNWEGLDGHVGGHYLTALAIHYAATGDQRLKERMDYMLSELKRCQEANGDGYVGGVPNGKMCWDEIKKGNVGIIWKYWVPWYNMHKIYAGLRDAWSYTGNEQARQMFLELCDWGLTVIAPLNNQQMEQMLENEFGGMDEVYADAYQMTGDLKYLDAAKRFSHHWLLDSMVKGVDNLDNKHANTQVPKVVGYQRIAELCEQAGQLEDAATYKKAAEFFWQTVVYNRSLALGGNSRREHFAAATDCRSYVEDREGPESCNTNNMMKLTEGLFRMTPNAQYADFYERAMLNHILSTQHPVHGGYVYFTPARPAHYRVYSAPNSAMWCCVGTGMENHGKYGEFIYTHQGDSLWVNLFVASKLNWEEKGMTITQETQFPYEEATRLTINVKKSRKAKLLIRKPSWCKDGEMKVICKGEDYAAKGAQANGYILIDRKWKDGDVVEITLPMHVRLEQLPNVPEYVAIMRGPVLLSCRMGTEGLDGLVADDSRWGHIAHGPLVSLFDTPALIGQRDQLQAALEKMTPVPGKPFHFTVANLFSLKGEKLPSIELEPFFSLHDSRYMMYWLSMEQPAYDKMMQVRKEAELRKLDLDRRTVDMVTPGEQQPEVDHKAKYEGSTKGNFQNMPYRDAKDGGFFQYELGTQGRTDLTLVVDYWGNESGARAFSILVDGQPLAEESLSGKWNKEALVSQEYPLSADLLKDKEFITVRFQSSPGKIAGGVYAVRLVTPKGSDVKK</sequence>
<dbReference type="PANTHER" id="PTHR31151">
    <property type="entry name" value="PROLINE-TRNA LIGASE (DUF1680)"/>
    <property type="match status" value="1"/>
</dbReference>